<gene>
    <name evidence="1" type="ORF">J2787_003264</name>
</gene>
<accession>A0AAE3YC81</accession>
<evidence type="ECO:0000313" key="2">
    <source>
        <dbReference type="Proteomes" id="UP001184861"/>
    </source>
</evidence>
<dbReference type="EMBL" id="JAVDQY010000003">
    <property type="protein sequence ID" value="MDR6527872.1"/>
    <property type="molecule type" value="Genomic_DNA"/>
</dbReference>
<sequence length="1149" mass="132016">MEALFLATRIAVRKEGKTPNGGSYNLLPTGANNTFVLTPEGQVLEFRIQKSPTTFLTYIYIGYELILDTDKPLLTDKKKYKFGQFGGFCLNTVYEQYKNFKLSLEKFLQSDNWFDNNFEYAQNSDSITIDRLEFNEPAKYYKQKKYFLTVTEPDMDFFSPEKYTDFVLDRSENLLPTPSGRFYQKNIPAIDSEPIKKQRYTKTITLIAFRADLICRDIFGIISKENISTIKQAVFKKYQQGDGSQYNSLLKIDQIIGELLKDWGYIDQVEPTYIFDGKSCEFAEAYYNSMSSFYSSLRGADKNTYFGYDSHNNPLDFNGRPITNDGIIQPGGAMGQATQQEKNKADNERRINILLKHLTTAGIGLLDYDTRLGFVADILNKPSLPKESGSELTQNNILKVISTFANSDDADPFLNYLLKKNNGNLLNFQNLYYKIIEYIIEIDIPVLGIPVGNKERSRKVLVYTLFTIWNYSKYNPSYIPAGVTPNSEGLNPNSFFLTTPGKYYFEKQNGEPATDKSLEFEAIEVGQDVIFNYYKVDEEFHQEKIRIRKYEGRIYNIQDKVTDLWYHLYQPIFIMGYQNVESDKKEKFCIPEFPRVPAFMFFYFKELEEKKNTNALINLGVQVTSDLLLMYLTGGASELLEVRYLKYLSESGKILLNPNLYKNATNVVRLWNIVNTSEQISFIASTFANFATYLSETSNNPKDQEFYERMRNLAFLVMLGTGFGSLIAQGKAVKEADVILGMLGLPEVTVILNDDAKKFLISLAQTEKYLDSIVDKISMTFVPSTGIDPAPLLNAVQALTKEQKIAFYFDFIHLGKEDLLKMGKVVNGEVIAVSNWKKLLAVGSSDRNTIAIITDISKTNLMERFYKEIPIKKILEASGYDRRWTFLNSFKNIDSATFNRIKLYPKSIYVFFNHNPEGQISLSQNANVWLKYFEARKLYKNQQWSEIAHLFHPSMNSPINASVTFNSLPGQKWINDGDIEFTEQIAHGISDIINNSNDVSAIAKYLNVSENIVSFAKENFFKKDRFLLVELPDETLKYSYGRFVKTTEDLLDWKNAVEGTLEDINSFKCFIAHEYIEGKLIDNYGMGYRSFDVFVDFQPFSFGAHDIAVRIDNGKYVPISRITDPPQLKSDLTNVDEIVKWFEEFYKLD</sequence>
<protein>
    <submittedName>
        <fullName evidence="1">Uncharacterized protein</fullName>
    </submittedName>
</protein>
<proteinExistence type="predicted"/>
<dbReference type="AlphaFoldDB" id="A0AAE3YC81"/>
<comment type="caution">
    <text evidence="1">The sequence shown here is derived from an EMBL/GenBank/DDBJ whole genome shotgun (WGS) entry which is preliminary data.</text>
</comment>
<organism evidence="1 2">
    <name type="scientific">Chryseobacterium rhizosphaerae</name>
    <dbReference type="NCBI Taxonomy" id="395937"/>
    <lineage>
        <taxon>Bacteria</taxon>
        <taxon>Pseudomonadati</taxon>
        <taxon>Bacteroidota</taxon>
        <taxon>Flavobacteriia</taxon>
        <taxon>Flavobacteriales</taxon>
        <taxon>Weeksellaceae</taxon>
        <taxon>Chryseobacterium group</taxon>
        <taxon>Chryseobacterium</taxon>
    </lineage>
</organism>
<evidence type="ECO:0000313" key="1">
    <source>
        <dbReference type="EMBL" id="MDR6527872.1"/>
    </source>
</evidence>
<name>A0AAE3YC81_9FLAO</name>
<dbReference type="RefSeq" id="WP_309947199.1">
    <property type="nucleotide sequence ID" value="NZ_JAVDQY010000003.1"/>
</dbReference>
<reference evidence="1" key="1">
    <citation type="submission" date="2023-07" db="EMBL/GenBank/DDBJ databases">
        <title>Sorghum-associated microbial communities from plants grown in Nebraska, USA.</title>
        <authorList>
            <person name="Schachtman D."/>
        </authorList>
    </citation>
    <scope>NUCLEOTIDE SEQUENCE</scope>
    <source>
        <strain evidence="1">DS2360</strain>
    </source>
</reference>
<dbReference type="Proteomes" id="UP001184861">
    <property type="component" value="Unassembled WGS sequence"/>
</dbReference>